<keyword evidence="1" id="KW-0479">Metal-binding</keyword>
<feature type="domain" description="CCHC-type" evidence="2">
    <location>
        <begin position="25"/>
        <end position="39"/>
    </location>
</feature>
<dbReference type="Gene3D" id="3.40.50.12390">
    <property type="match status" value="1"/>
</dbReference>
<evidence type="ECO:0000313" key="3">
    <source>
        <dbReference type="EMBL" id="MED6132466.1"/>
    </source>
</evidence>
<dbReference type="PANTHER" id="PTHR12341:SF41">
    <property type="entry name" value="5'-3' EXORIBONUCLEASE 2"/>
    <property type="match status" value="1"/>
</dbReference>
<name>A0ABU6S8H7_9FABA</name>
<dbReference type="PROSITE" id="PS50158">
    <property type="entry name" value="ZF_CCHC"/>
    <property type="match status" value="1"/>
</dbReference>
<evidence type="ECO:0000259" key="2">
    <source>
        <dbReference type="PROSITE" id="PS50158"/>
    </source>
</evidence>
<dbReference type="SMART" id="SM00343">
    <property type="entry name" value="ZnF_C2HC"/>
    <property type="match status" value="1"/>
</dbReference>
<dbReference type="SUPFAM" id="SSF57756">
    <property type="entry name" value="Retrovirus zinc finger-like domains"/>
    <property type="match status" value="1"/>
</dbReference>
<proteinExistence type="predicted"/>
<reference evidence="3 4" key="1">
    <citation type="journal article" date="2023" name="Plants (Basel)">
        <title>Bridging the Gap: Combining Genomics and Transcriptomics Approaches to Understand Stylosanthes scabra, an Orphan Legume from the Brazilian Caatinga.</title>
        <authorList>
            <person name="Ferreira-Neto J.R.C."/>
            <person name="da Silva M.D."/>
            <person name="Binneck E."/>
            <person name="de Melo N.F."/>
            <person name="da Silva R.H."/>
            <person name="de Melo A.L.T.M."/>
            <person name="Pandolfi V."/>
            <person name="Bustamante F.O."/>
            <person name="Brasileiro-Vidal A.C."/>
            <person name="Benko-Iseppon A.M."/>
        </authorList>
    </citation>
    <scope>NUCLEOTIDE SEQUENCE [LARGE SCALE GENOMIC DNA]</scope>
    <source>
        <tissue evidence="3">Leaves</tissue>
    </source>
</reference>
<gene>
    <name evidence="3" type="primary">XRN3_4</name>
    <name evidence="3" type="ORF">PIB30_118589</name>
</gene>
<sequence length="147" mass="16927">MLALATHEVHFSILREVVFTPGQDKCFLCGQMGHMAADCEGKAKRKSGEFDEKGDPIVVKKPYQFLNIWTLREYLEYEMRIPNPSFEIDFERIVDDFIFMCFFVGNDFLPHMPTLEIREGAINLLLAVYKKEFNALGGYLTKGTKFG</sequence>
<organism evidence="3 4">
    <name type="scientific">Stylosanthes scabra</name>
    <dbReference type="NCBI Taxonomy" id="79078"/>
    <lineage>
        <taxon>Eukaryota</taxon>
        <taxon>Viridiplantae</taxon>
        <taxon>Streptophyta</taxon>
        <taxon>Embryophyta</taxon>
        <taxon>Tracheophyta</taxon>
        <taxon>Spermatophyta</taxon>
        <taxon>Magnoliopsida</taxon>
        <taxon>eudicotyledons</taxon>
        <taxon>Gunneridae</taxon>
        <taxon>Pentapetalae</taxon>
        <taxon>rosids</taxon>
        <taxon>fabids</taxon>
        <taxon>Fabales</taxon>
        <taxon>Fabaceae</taxon>
        <taxon>Papilionoideae</taxon>
        <taxon>50 kb inversion clade</taxon>
        <taxon>dalbergioids sensu lato</taxon>
        <taxon>Dalbergieae</taxon>
        <taxon>Pterocarpus clade</taxon>
        <taxon>Stylosanthes</taxon>
    </lineage>
</organism>
<dbReference type="PANTHER" id="PTHR12341">
    <property type="entry name" value="5'-&gt;3' EXORIBONUCLEASE"/>
    <property type="match status" value="1"/>
</dbReference>
<accession>A0ABU6S8H7</accession>
<dbReference type="Pfam" id="PF17846">
    <property type="entry name" value="XRN_M"/>
    <property type="match status" value="1"/>
</dbReference>
<dbReference type="InterPro" id="IPR001878">
    <property type="entry name" value="Znf_CCHC"/>
</dbReference>
<evidence type="ECO:0000313" key="4">
    <source>
        <dbReference type="Proteomes" id="UP001341840"/>
    </source>
</evidence>
<dbReference type="Pfam" id="PF00098">
    <property type="entry name" value="zf-CCHC"/>
    <property type="match status" value="1"/>
</dbReference>
<dbReference type="InterPro" id="IPR036875">
    <property type="entry name" value="Znf_CCHC_sf"/>
</dbReference>
<dbReference type="EMBL" id="JASCZI010060474">
    <property type="protein sequence ID" value="MED6132466.1"/>
    <property type="molecule type" value="Genomic_DNA"/>
</dbReference>
<dbReference type="InterPro" id="IPR041412">
    <property type="entry name" value="Xrn1_helical"/>
</dbReference>
<protein>
    <submittedName>
        <fullName evidence="3">5'-3' exoribonuclease 3</fullName>
    </submittedName>
</protein>
<dbReference type="Proteomes" id="UP001341840">
    <property type="component" value="Unassembled WGS sequence"/>
</dbReference>
<keyword evidence="1" id="KW-0862">Zinc</keyword>
<evidence type="ECO:0000256" key="1">
    <source>
        <dbReference type="PROSITE-ProRule" id="PRU00047"/>
    </source>
</evidence>
<keyword evidence="4" id="KW-1185">Reference proteome</keyword>
<dbReference type="InterPro" id="IPR027073">
    <property type="entry name" value="5_3_exoribonuclease"/>
</dbReference>
<comment type="caution">
    <text evidence="3">The sequence shown here is derived from an EMBL/GenBank/DDBJ whole genome shotgun (WGS) entry which is preliminary data.</text>
</comment>
<keyword evidence="1" id="KW-0863">Zinc-finger</keyword>